<dbReference type="InterPro" id="IPR001647">
    <property type="entry name" value="HTH_TetR"/>
</dbReference>
<dbReference type="GeneID" id="94445562"/>
<sequence>MSSDTSEESTRSQLVRAAVAVISSKGMRGLTLRAAAAQAGLTHGLIVRHFGTRDRLIEEAMEYAIDRSLAGSVPSGLVGTRPQLGDHLVEVGLDDGGAVAFQREVLNEALRNPRLRGLAVKMYERYESAVREQLEGMGVVDPDVVVLVGAAMDGLVRRQMDLRDLASTERAMRALDGIVRGLGVGAQRVD</sequence>
<dbReference type="PATRIC" id="fig|104336.4.peg.1856"/>
<dbReference type="Pfam" id="PF17940">
    <property type="entry name" value="TetR_C_31"/>
    <property type="match status" value="1"/>
</dbReference>
<dbReference type="GO" id="GO:0003700">
    <property type="term" value="F:DNA-binding transcription factor activity"/>
    <property type="evidence" value="ECO:0007669"/>
    <property type="project" value="TreeGrafter"/>
</dbReference>
<dbReference type="PANTHER" id="PTHR30055:SF234">
    <property type="entry name" value="HTH-TYPE TRANSCRIPTIONAL REGULATOR BETI"/>
    <property type="match status" value="1"/>
</dbReference>
<dbReference type="RefSeq" id="WP_045254175.1">
    <property type="nucleotide sequence ID" value="NZ_CP031425.1"/>
</dbReference>
<keyword evidence="3" id="KW-0804">Transcription</keyword>
<reference evidence="6 7" key="1">
    <citation type="submission" date="2015-02" db="EMBL/GenBank/DDBJ databases">
        <title>Draft genome sequences of ten Microbacterium spp. with emphasis on heavy metal contaminated environments.</title>
        <authorList>
            <person name="Corretto E."/>
        </authorList>
    </citation>
    <scope>NUCLEOTIDE SEQUENCE [LARGE SCALE GENOMIC DNA]</scope>
    <source>
        <strain evidence="6 7">DSM 12966</strain>
    </source>
</reference>
<evidence type="ECO:0000256" key="1">
    <source>
        <dbReference type="ARBA" id="ARBA00023015"/>
    </source>
</evidence>
<dbReference type="Pfam" id="PF00440">
    <property type="entry name" value="TetR_N"/>
    <property type="match status" value="1"/>
</dbReference>
<keyword evidence="1" id="KW-0805">Transcription regulation</keyword>
<dbReference type="PANTHER" id="PTHR30055">
    <property type="entry name" value="HTH-TYPE TRANSCRIPTIONAL REGULATOR RUTR"/>
    <property type="match status" value="1"/>
</dbReference>
<dbReference type="AlphaFoldDB" id="A0A0F0KJQ6"/>
<dbReference type="KEGG" id="mfol:DXT68_14265"/>
<dbReference type="GO" id="GO:0000976">
    <property type="term" value="F:transcription cis-regulatory region binding"/>
    <property type="evidence" value="ECO:0007669"/>
    <property type="project" value="TreeGrafter"/>
</dbReference>
<dbReference type="InterPro" id="IPR041583">
    <property type="entry name" value="TetR_C_31"/>
</dbReference>
<keyword evidence="2 4" id="KW-0238">DNA-binding</keyword>
<dbReference type="InterPro" id="IPR009057">
    <property type="entry name" value="Homeodomain-like_sf"/>
</dbReference>
<gene>
    <name evidence="6" type="primary">betI_4</name>
    <name evidence="6" type="ORF">RN50_01816</name>
</gene>
<dbReference type="Proteomes" id="UP000033572">
    <property type="component" value="Unassembled WGS sequence"/>
</dbReference>
<dbReference type="PROSITE" id="PS50977">
    <property type="entry name" value="HTH_TETR_2"/>
    <property type="match status" value="1"/>
</dbReference>
<evidence type="ECO:0000256" key="3">
    <source>
        <dbReference type="ARBA" id="ARBA00023163"/>
    </source>
</evidence>
<dbReference type="SUPFAM" id="SSF48498">
    <property type="entry name" value="Tetracyclin repressor-like, C-terminal domain"/>
    <property type="match status" value="1"/>
</dbReference>
<dbReference type="EMBL" id="JYIU01000041">
    <property type="protein sequence ID" value="KJL21132.1"/>
    <property type="molecule type" value="Genomic_DNA"/>
</dbReference>
<evidence type="ECO:0000256" key="4">
    <source>
        <dbReference type="PROSITE-ProRule" id="PRU00335"/>
    </source>
</evidence>
<protein>
    <submittedName>
        <fullName evidence="6">HTH-type transcriptional regulator BetI</fullName>
    </submittedName>
</protein>
<dbReference type="Gene3D" id="1.10.357.10">
    <property type="entry name" value="Tetracycline Repressor, domain 2"/>
    <property type="match status" value="1"/>
</dbReference>
<proteinExistence type="predicted"/>
<evidence type="ECO:0000313" key="6">
    <source>
        <dbReference type="EMBL" id="KJL21132.1"/>
    </source>
</evidence>
<evidence type="ECO:0000259" key="5">
    <source>
        <dbReference type="PROSITE" id="PS50977"/>
    </source>
</evidence>
<organism evidence="6 7">
    <name type="scientific">Microbacterium foliorum</name>
    <dbReference type="NCBI Taxonomy" id="104336"/>
    <lineage>
        <taxon>Bacteria</taxon>
        <taxon>Bacillati</taxon>
        <taxon>Actinomycetota</taxon>
        <taxon>Actinomycetes</taxon>
        <taxon>Micrococcales</taxon>
        <taxon>Microbacteriaceae</taxon>
        <taxon>Microbacterium</taxon>
    </lineage>
</organism>
<dbReference type="InterPro" id="IPR036271">
    <property type="entry name" value="Tet_transcr_reg_TetR-rel_C_sf"/>
</dbReference>
<keyword evidence="7" id="KW-1185">Reference proteome</keyword>
<name>A0A0F0KJQ6_9MICO</name>
<feature type="DNA-binding region" description="H-T-H motif" evidence="4">
    <location>
        <begin position="31"/>
        <end position="50"/>
    </location>
</feature>
<dbReference type="InterPro" id="IPR050109">
    <property type="entry name" value="HTH-type_TetR-like_transc_reg"/>
</dbReference>
<evidence type="ECO:0000313" key="7">
    <source>
        <dbReference type="Proteomes" id="UP000033572"/>
    </source>
</evidence>
<dbReference type="SUPFAM" id="SSF46689">
    <property type="entry name" value="Homeodomain-like"/>
    <property type="match status" value="1"/>
</dbReference>
<evidence type="ECO:0000256" key="2">
    <source>
        <dbReference type="ARBA" id="ARBA00023125"/>
    </source>
</evidence>
<accession>A0A0F0KJQ6</accession>
<feature type="domain" description="HTH tetR-type" evidence="5">
    <location>
        <begin position="8"/>
        <end position="68"/>
    </location>
</feature>
<comment type="caution">
    <text evidence="6">The sequence shown here is derived from an EMBL/GenBank/DDBJ whole genome shotgun (WGS) entry which is preliminary data.</text>
</comment>